<dbReference type="Proteomes" id="UP000000954">
    <property type="component" value="Chromosome"/>
</dbReference>
<dbReference type="KEGG" id="ccu:Ccur_12530"/>
<dbReference type="AlphaFoldDB" id="C7MKY8"/>
<accession>C7MKY8</accession>
<organism evidence="1 2">
    <name type="scientific">Cryptobacterium curtum (strain ATCC 700683 / DSM 15641 / CCUG 43107 / 12-3)</name>
    <dbReference type="NCBI Taxonomy" id="469378"/>
    <lineage>
        <taxon>Bacteria</taxon>
        <taxon>Bacillati</taxon>
        <taxon>Actinomycetota</taxon>
        <taxon>Coriobacteriia</taxon>
        <taxon>Eggerthellales</taxon>
        <taxon>Eggerthellaceae</taxon>
        <taxon>Cryptobacterium</taxon>
    </lineage>
</organism>
<dbReference type="HOGENOM" id="CLU_2664940_0_0_11"/>
<reference evidence="1 2" key="1">
    <citation type="journal article" date="2009" name="Stand. Genomic Sci.">
        <title>Complete genome sequence of Cryptobacterium curtum type strain (12-3).</title>
        <authorList>
            <person name="Mavrommatis K."/>
            <person name="Pukall R."/>
            <person name="Rohde C."/>
            <person name="Chen F."/>
            <person name="Sims D."/>
            <person name="Brettin T."/>
            <person name="Kuske C."/>
            <person name="Detter J.C."/>
            <person name="Han C."/>
            <person name="Lapidus A."/>
            <person name="Copeland A."/>
            <person name="Glavina Del Rio T."/>
            <person name="Nolan M."/>
            <person name="Lucas S."/>
            <person name="Tice H."/>
            <person name="Cheng J.F."/>
            <person name="Bruce D."/>
            <person name="Goodwin L."/>
            <person name="Pitluck S."/>
            <person name="Ovchinnikova G."/>
            <person name="Pati A."/>
            <person name="Ivanova N."/>
            <person name="Chen A."/>
            <person name="Palaniappan K."/>
            <person name="Chain P."/>
            <person name="D'haeseleer P."/>
            <person name="Goker M."/>
            <person name="Bristow J."/>
            <person name="Eisen J.A."/>
            <person name="Markowitz V."/>
            <person name="Hugenholtz P."/>
            <person name="Rohde M."/>
            <person name="Klenk H.P."/>
            <person name="Kyrpides N.C."/>
        </authorList>
    </citation>
    <scope>NUCLEOTIDE SEQUENCE [LARGE SCALE GENOMIC DNA]</scope>
    <source>
        <strain evidence="2">ATCC 700683 / DSM 15641 / 12-3</strain>
    </source>
</reference>
<evidence type="ECO:0000313" key="2">
    <source>
        <dbReference type="Proteomes" id="UP000000954"/>
    </source>
</evidence>
<keyword evidence="2" id="KW-1185">Reference proteome</keyword>
<dbReference type="STRING" id="469378.Ccur_12530"/>
<evidence type="ECO:0000313" key="1">
    <source>
        <dbReference type="EMBL" id="ACU94935.1"/>
    </source>
</evidence>
<protein>
    <submittedName>
        <fullName evidence="1">Uncharacterized protein</fullName>
    </submittedName>
</protein>
<sequence>MKQRGNSSTLFFTGKVLCRKVLNLNEAEFSGIWFDEWYSDIRSTNYDYENERTFMKPFFLMLSHFGLEMRLRLKL</sequence>
<proteinExistence type="predicted"/>
<dbReference type="EMBL" id="CP001682">
    <property type="protein sequence ID" value="ACU94935.1"/>
    <property type="molecule type" value="Genomic_DNA"/>
</dbReference>
<gene>
    <name evidence="1" type="ordered locus">Ccur_12530</name>
</gene>
<name>C7MKY8_CRYCD</name>